<dbReference type="GO" id="GO:0016705">
    <property type="term" value="F:oxidoreductase activity, acting on paired donors, with incorporation or reduction of molecular oxygen"/>
    <property type="evidence" value="ECO:0007669"/>
    <property type="project" value="InterPro"/>
</dbReference>
<dbReference type="GO" id="GO:0005506">
    <property type="term" value="F:iron ion binding"/>
    <property type="evidence" value="ECO:0007669"/>
    <property type="project" value="InterPro"/>
</dbReference>
<dbReference type="PANTHER" id="PTHR46696:SF1">
    <property type="entry name" value="CYTOCHROME P450 YJIB-RELATED"/>
    <property type="match status" value="1"/>
</dbReference>
<evidence type="ECO:0000256" key="4">
    <source>
        <dbReference type="ARBA" id="ARBA00023002"/>
    </source>
</evidence>
<name>A0A7U9H939_STRLI</name>
<dbReference type="Gene3D" id="1.10.630.10">
    <property type="entry name" value="Cytochrome P450"/>
    <property type="match status" value="1"/>
</dbReference>
<dbReference type="InterPro" id="IPR002397">
    <property type="entry name" value="Cyt_P450_B"/>
</dbReference>
<dbReference type="EMBL" id="CM001889">
    <property type="protein sequence ID" value="EOY45609.1"/>
    <property type="molecule type" value="Genomic_DNA"/>
</dbReference>
<dbReference type="AlphaFoldDB" id="A0A7U9H939"/>
<keyword evidence="6 7" id="KW-0503">Monooxygenase</keyword>
<dbReference type="CDD" id="cd11029">
    <property type="entry name" value="CYP107-like"/>
    <property type="match status" value="1"/>
</dbReference>
<evidence type="ECO:0000256" key="1">
    <source>
        <dbReference type="ARBA" id="ARBA00010617"/>
    </source>
</evidence>
<dbReference type="Pfam" id="PF00067">
    <property type="entry name" value="p450"/>
    <property type="match status" value="1"/>
</dbReference>
<dbReference type="PANTHER" id="PTHR46696">
    <property type="entry name" value="P450, PUTATIVE (EUROFUNG)-RELATED"/>
    <property type="match status" value="1"/>
</dbReference>
<dbReference type="InterPro" id="IPR036396">
    <property type="entry name" value="Cyt_P450_sf"/>
</dbReference>
<evidence type="ECO:0000256" key="7">
    <source>
        <dbReference type="RuleBase" id="RU000461"/>
    </source>
</evidence>
<sequence>MALIRRLTVIDFSAATTEVIKSEGGTCMYAQVERLRGLGPAVPVELPEGVGAWSVSRGDVVRRLLTHPGVSRNLKETVPSYVPGSVPWLAPWVDVDSMATTDGSAHARLRKLITPAFTPRRVERLRAQIEATVTELLDRLRDRTDDEPVDLHRDFSYEVPTRVICDLFGVPDDQRPEVLRAFRVVATTDVPEEESVAVYQDLEAAMRLLITTKQTTPGDDLTSFLIATRSSGESPLTSHELISTLLLMIGGGSQTTINLIDHTIRELLTRPDQLARLRNDPARWDDAIEESLRVHCPVMHLPMRWATEDIDLGEGVVIRAGDAILICYGAHGRDPGVHKDPETFDIDREDKDHLAFGLGPHFCPGSHLARLEATLALPALFDAFPRLALAVAPEDVEPGQTFIGNDITALPVLLRHDNEDSVQ</sequence>
<dbReference type="InterPro" id="IPR017972">
    <property type="entry name" value="Cyt_P450_CS"/>
</dbReference>
<keyword evidence="2 7" id="KW-0349">Heme</keyword>
<keyword evidence="4 7" id="KW-0560">Oxidoreductase</keyword>
<dbReference type="InterPro" id="IPR001128">
    <property type="entry name" value="Cyt_P450"/>
</dbReference>
<dbReference type="Proteomes" id="UP000014062">
    <property type="component" value="Chromosome"/>
</dbReference>
<evidence type="ECO:0000313" key="8">
    <source>
        <dbReference type="EMBL" id="EOY45609.1"/>
    </source>
</evidence>
<organism evidence="8 9">
    <name type="scientific">Streptomyces lividans 1326</name>
    <dbReference type="NCBI Taxonomy" id="1200984"/>
    <lineage>
        <taxon>Bacteria</taxon>
        <taxon>Bacillati</taxon>
        <taxon>Actinomycetota</taxon>
        <taxon>Actinomycetes</taxon>
        <taxon>Kitasatosporales</taxon>
        <taxon>Streptomycetaceae</taxon>
        <taxon>Streptomyces</taxon>
    </lineage>
</organism>
<evidence type="ECO:0000313" key="9">
    <source>
        <dbReference type="Proteomes" id="UP000014062"/>
    </source>
</evidence>
<dbReference type="PRINTS" id="PR00359">
    <property type="entry name" value="BP450"/>
</dbReference>
<proteinExistence type="inferred from homology"/>
<evidence type="ECO:0000256" key="2">
    <source>
        <dbReference type="ARBA" id="ARBA00022617"/>
    </source>
</evidence>
<evidence type="ECO:0000256" key="3">
    <source>
        <dbReference type="ARBA" id="ARBA00022723"/>
    </source>
</evidence>
<accession>A0A7U9H939</accession>
<gene>
    <name evidence="8" type="ORF">SLI_0890</name>
</gene>
<reference evidence="9" key="1">
    <citation type="journal article" date="2013" name="Genome Biol. Evol.">
        <title>The genome sequence of Streptomyces lividans 66 reveals a novel tRNA-dependent peptide biosynthetic system within a metal-related genomic island.</title>
        <authorList>
            <person name="Cruz-Morales P."/>
            <person name="Vijgenboom E."/>
            <person name="Iruegas-Bocardo F."/>
            <person name="Girard G."/>
            <person name="Yanez-Guerra L.A."/>
            <person name="Ramos-Aboites H.E."/>
            <person name="Pernodet J.L."/>
            <person name="Anne J."/>
            <person name="van Wezel G.P."/>
            <person name="Barona-Gomez F."/>
        </authorList>
    </citation>
    <scope>NUCLEOTIDE SEQUENCE [LARGE SCALE GENOMIC DNA]</scope>
    <source>
        <strain evidence="9">1326</strain>
    </source>
</reference>
<dbReference type="PROSITE" id="PS00086">
    <property type="entry name" value="CYTOCHROME_P450"/>
    <property type="match status" value="1"/>
</dbReference>
<keyword evidence="3 7" id="KW-0479">Metal-binding</keyword>
<dbReference type="FunFam" id="1.10.630.10:FF:000018">
    <property type="entry name" value="Cytochrome P450 monooxygenase"/>
    <property type="match status" value="1"/>
</dbReference>
<dbReference type="SUPFAM" id="SSF48264">
    <property type="entry name" value="Cytochrome P450"/>
    <property type="match status" value="1"/>
</dbReference>
<comment type="similarity">
    <text evidence="1 7">Belongs to the cytochrome P450 family.</text>
</comment>
<dbReference type="GO" id="GO:0020037">
    <property type="term" value="F:heme binding"/>
    <property type="evidence" value="ECO:0007669"/>
    <property type="project" value="InterPro"/>
</dbReference>
<evidence type="ECO:0000256" key="6">
    <source>
        <dbReference type="ARBA" id="ARBA00023033"/>
    </source>
</evidence>
<dbReference type="GO" id="GO:0004497">
    <property type="term" value="F:monooxygenase activity"/>
    <property type="evidence" value="ECO:0007669"/>
    <property type="project" value="UniProtKB-KW"/>
</dbReference>
<protein>
    <submittedName>
        <fullName evidence="8">Putative cytochrome P450 monooxygenase</fullName>
    </submittedName>
</protein>
<keyword evidence="5 7" id="KW-0408">Iron</keyword>
<evidence type="ECO:0000256" key="5">
    <source>
        <dbReference type="ARBA" id="ARBA00023004"/>
    </source>
</evidence>